<sequence length="33" mass="3852">MSLRKDLRKGNRKAAKSEADSLNWMRGMEIPDF</sequence>
<keyword evidence="2" id="KW-1185">Reference proteome</keyword>
<evidence type="ECO:0000313" key="2">
    <source>
        <dbReference type="Proteomes" id="UP001161497"/>
    </source>
</evidence>
<dbReference type="EMBL" id="OX458932">
    <property type="protein sequence ID" value="CAI9085304.1"/>
    <property type="molecule type" value="Genomic_DNA"/>
</dbReference>
<evidence type="ECO:0000313" key="1">
    <source>
        <dbReference type="EMBL" id="CAI9085304.1"/>
    </source>
</evidence>
<reference evidence="1" key="1">
    <citation type="submission" date="2023-03" db="EMBL/GenBank/DDBJ databases">
        <authorList>
            <person name="Cremers G."/>
            <person name="Picone N."/>
        </authorList>
    </citation>
    <scope>NUCLEOTIDE SEQUENCE</scope>
    <source>
        <strain evidence="1">Sample_alias</strain>
    </source>
</reference>
<name>A0ABM9ICC1_9BACT</name>
<protein>
    <submittedName>
        <fullName evidence="1">Uncharacterized protein</fullName>
    </submittedName>
</protein>
<dbReference type="Proteomes" id="UP001161497">
    <property type="component" value="Chromosome"/>
</dbReference>
<gene>
    <name evidence="1" type="ORF">MFUM_0929</name>
</gene>
<organism evidence="1 2">
    <name type="scientific">Candidatus Methylacidiphilum fumarolicum</name>
    <dbReference type="NCBI Taxonomy" id="591154"/>
    <lineage>
        <taxon>Bacteria</taxon>
        <taxon>Pseudomonadati</taxon>
        <taxon>Verrucomicrobiota</taxon>
        <taxon>Methylacidiphilae</taxon>
        <taxon>Methylacidiphilales</taxon>
        <taxon>Methylacidiphilaceae</taxon>
        <taxon>Methylacidiphilum (ex Ratnadevi et al. 2023)</taxon>
    </lineage>
</organism>
<proteinExistence type="predicted"/>
<accession>A0ABM9ICC1</accession>